<organism evidence="1 2">
    <name type="scientific">Botryotinia calthae</name>
    <dbReference type="NCBI Taxonomy" id="38488"/>
    <lineage>
        <taxon>Eukaryota</taxon>
        <taxon>Fungi</taxon>
        <taxon>Dikarya</taxon>
        <taxon>Ascomycota</taxon>
        <taxon>Pezizomycotina</taxon>
        <taxon>Leotiomycetes</taxon>
        <taxon>Helotiales</taxon>
        <taxon>Sclerotiniaceae</taxon>
        <taxon>Botryotinia</taxon>
    </lineage>
</organism>
<dbReference type="Pfam" id="PF12013">
    <property type="entry name" value="OrsD"/>
    <property type="match status" value="1"/>
</dbReference>
<name>A0A4Y8CCR4_9HELO</name>
<evidence type="ECO:0000313" key="1">
    <source>
        <dbReference type="EMBL" id="TEY20812.1"/>
    </source>
</evidence>
<evidence type="ECO:0000313" key="2">
    <source>
        <dbReference type="Proteomes" id="UP000297299"/>
    </source>
</evidence>
<keyword evidence="2" id="KW-1185">Reference proteome</keyword>
<dbReference type="InterPro" id="IPR022698">
    <property type="entry name" value="OrsD"/>
</dbReference>
<proteinExistence type="predicted"/>
<accession>A0A4Y8CCR4</accession>
<comment type="caution">
    <text evidence="1">The sequence shown here is derived from an EMBL/GenBank/DDBJ whole genome shotgun (WGS) entry which is preliminary data.</text>
</comment>
<dbReference type="STRING" id="38488.A0A4Y8CCR4"/>
<dbReference type="EMBL" id="PHWZ01001735">
    <property type="protein sequence ID" value="TEY20812.1"/>
    <property type="molecule type" value="Genomic_DNA"/>
</dbReference>
<protein>
    <submittedName>
        <fullName evidence="1">Uncharacterized protein</fullName>
    </submittedName>
</protein>
<dbReference type="Proteomes" id="UP000297299">
    <property type="component" value="Unassembled WGS sequence"/>
</dbReference>
<dbReference type="AlphaFoldDB" id="A0A4Y8CCR4"/>
<sequence length="863" mass="99268">MDFLHFDSTFNVLICTSCKYALHSTGIARHLYDYHKSAAPPGKIQEYIRLFTPESLLAPREVKQLHVPINTLPIRYLRIYDDAYCCKLCHLNQPFVIRTRELMVNHLREVHQWNKNQKIRGTKAYIPFKDSTYFPVVCQTFHTASSTRRYFLVNNGRSSCDAESTNTTNTHVQPSSTITIGPPPATLREQKLQASKSIITSRHKTEVSPWLDLTQWEQYLQGYNLSQVVHLRELPTPHPLFDPDQADNHLVLILESFDRLIDQARESLRIDRINIFDQQREGTYIKYKKVWKQLISFVYRRVWLNQGPDLSYRITDAQATALDRVMQAATDLAQEQQSSGIAPASLQQNLDYATSHLCISLLDHTLFDTIYDSIVVAFMAVLGIRDPGLSNDQNAIFSDSLHYTPYLSVFIKIAQLLVIQKAVISVDRGEVSYIADILNVMQERFMVYGTHSPMNWAQKLCSFGKQINEVTTSLGYIIWTDDGEYLSYKGLELGMTDLKKFLSTQTAIAQSLLEELLYVHPDEERDNIVPPINLYKLKDDPANSKPGWSFLDDPRNEHLQGHDRWLLNRVLDEGWLQQEFLMKDTKAVWRRKTAEQYLQKANTFLERLLLLIHMLGGQFVRGTELLSLQLCNTAHGLLRNIFIENGLVSFVTYYHKGYSISGSTKIIHRYLPEVISELLVYYVWLIQPFCEQLCILALNESPSVSTFLWAIKKGTQSSLWPSSRLTNILVQQFKQHLNTDANILLWRHAAIAISRRHIRQAKFRKDYGTDATGNWSDAQAAHTANTAGMIYARGMEEAPGHIASARAEYRQISREWHTYLGFSGFKRIAQIQLVRPHLQTLNPRQPIDLLVDHQAPLKRKALS</sequence>
<gene>
    <name evidence="1" type="ORF">BOTCAL_1739g00010</name>
</gene>
<reference evidence="1 2" key="1">
    <citation type="submission" date="2017-11" db="EMBL/GenBank/DDBJ databases">
        <title>Comparative genomics of Botrytis spp.</title>
        <authorList>
            <person name="Valero-Jimenez C.A."/>
            <person name="Tapia P."/>
            <person name="Veloso J."/>
            <person name="Silva-Moreno E."/>
            <person name="Staats M."/>
            <person name="Valdes J.H."/>
            <person name="Van Kan J.A.L."/>
        </authorList>
    </citation>
    <scope>NUCLEOTIDE SEQUENCE [LARGE SCALE GENOMIC DNA]</scope>
    <source>
        <strain evidence="1 2">MUCL2830</strain>
    </source>
</reference>
<dbReference type="OrthoDB" id="3562904at2759"/>